<dbReference type="AlphaFoldDB" id="A0A3P3R8D4"/>
<evidence type="ECO:0000313" key="2">
    <source>
        <dbReference type="EMBL" id="RRJ28803.1"/>
    </source>
</evidence>
<dbReference type="Pfam" id="PF18480">
    <property type="entry name" value="DUF5615"/>
    <property type="match status" value="1"/>
</dbReference>
<reference evidence="2 3" key="1">
    <citation type="submission" date="2018-11" db="EMBL/GenBank/DDBJ databases">
        <title>Taxonoimc description of Halomarina strain SPP-AMP-1.</title>
        <authorList>
            <person name="Pal Y."/>
            <person name="Srinivasana K."/>
            <person name="Verma A."/>
            <person name="Kumar P."/>
        </authorList>
    </citation>
    <scope>NUCLEOTIDE SEQUENCE [LARGE SCALE GENOMIC DNA]</scope>
    <source>
        <strain evidence="2 3">SPP-AMP-1</strain>
    </source>
</reference>
<dbReference type="EMBL" id="RRCH01000032">
    <property type="protein sequence ID" value="RRJ28803.1"/>
    <property type="molecule type" value="Genomic_DNA"/>
</dbReference>
<proteinExistence type="predicted"/>
<evidence type="ECO:0000313" key="3">
    <source>
        <dbReference type="Proteomes" id="UP000282322"/>
    </source>
</evidence>
<organism evidence="2 3">
    <name type="scientific">Halocatena pleomorpha</name>
    <dbReference type="NCBI Taxonomy" id="1785090"/>
    <lineage>
        <taxon>Archaea</taxon>
        <taxon>Methanobacteriati</taxon>
        <taxon>Methanobacteriota</taxon>
        <taxon>Stenosarchaea group</taxon>
        <taxon>Halobacteria</taxon>
        <taxon>Halobacteriales</taxon>
        <taxon>Natronomonadaceae</taxon>
        <taxon>Halocatena</taxon>
    </lineage>
</organism>
<keyword evidence="3" id="KW-1185">Reference proteome</keyword>
<feature type="domain" description="DUF5615" evidence="1">
    <location>
        <begin position="1"/>
        <end position="105"/>
    </location>
</feature>
<gene>
    <name evidence="2" type="ORF">EIK79_14880</name>
</gene>
<comment type="caution">
    <text evidence="2">The sequence shown here is derived from an EMBL/GenBank/DDBJ whole genome shotgun (WGS) entry which is preliminary data.</text>
</comment>
<dbReference type="InterPro" id="IPR041049">
    <property type="entry name" value="DUF5615"/>
</dbReference>
<protein>
    <recommendedName>
        <fullName evidence="1">DUF5615 domain-containing protein</fullName>
    </recommendedName>
</protein>
<name>A0A3P3R8D4_9EURY</name>
<sequence length="108" mass="12294">MNILTDGHVPRAIPITLQSEDIDAITIYDADLIGGDQPLLEYAIEHGYVVLTDDPDFVTKDFVTAHDHHGIFFYEDQRHTRTDLVRPIHNAVSVLRPDNLRNEIVFCP</sequence>
<accession>A0A3P3R8D4</accession>
<evidence type="ECO:0000259" key="1">
    <source>
        <dbReference type="Pfam" id="PF18480"/>
    </source>
</evidence>
<dbReference type="OrthoDB" id="210917at2157"/>
<dbReference type="Proteomes" id="UP000282322">
    <property type="component" value="Unassembled WGS sequence"/>
</dbReference>
<dbReference type="RefSeq" id="WP_124956082.1">
    <property type="nucleotide sequence ID" value="NZ_RRCH01000032.1"/>
</dbReference>